<reference evidence="1" key="1">
    <citation type="journal article" date="2015" name="Nature">
        <title>Complex archaea that bridge the gap between prokaryotes and eukaryotes.</title>
        <authorList>
            <person name="Spang A."/>
            <person name="Saw J.H."/>
            <person name="Jorgensen S.L."/>
            <person name="Zaremba-Niedzwiedzka K."/>
            <person name="Martijn J."/>
            <person name="Lind A.E."/>
            <person name="van Eijk R."/>
            <person name="Schleper C."/>
            <person name="Guy L."/>
            <person name="Ettema T.J."/>
        </authorList>
    </citation>
    <scope>NUCLEOTIDE SEQUENCE</scope>
</reference>
<dbReference type="AlphaFoldDB" id="A0A0F9K1S7"/>
<gene>
    <name evidence="1" type="ORF">LCGC14_1384350</name>
</gene>
<proteinExistence type="predicted"/>
<evidence type="ECO:0000313" key="1">
    <source>
        <dbReference type="EMBL" id="KKM76024.1"/>
    </source>
</evidence>
<organism evidence="1">
    <name type="scientific">marine sediment metagenome</name>
    <dbReference type="NCBI Taxonomy" id="412755"/>
    <lineage>
        <taxon>unclassified sequences</taxon>
        <taxon>metagenomes</taxon>
        <taxon>ecological metagenomes</taxon>
    </lineage>
</organism>
<protein>
    <submittedName>
        <fullName evidence="1">Uncharacterized protein</fullName>
    </submittedName>
</protein>
<sequence length="37" mass="4296">MISFKNSIEIAIYVLLKTILSKKSNTILEQKMNKSMH</sequence>
<name>A0A0F9K1S7_9ZZZZ</name>
<dbReference type="EMBL" id="LAZR01008877">
    <property type="protein sequence ID" value="KKM76024.1"/>
    <property type="molecule type" value="Genomic_DNA"/>
</dbReference>
<comment type="caution">
    <text evidence="1">The sequence shown here is derived from an EMBL/GenBank/DDBJ whole genome shotgun (WGS) entry which is preliminary data.</text>
</comment>
<accession>A0A0F9K1S7</accession>